<keyword evidence="1 6" id="KW-0285">Flavoprotein</keyword>
<dbReference type="InterPro" id="IPR050104">
    <property type="entry name" value="FMN-dep_NADH:Q_OxRdtase_AzoR1"/>
</dbReference>
<comment type="function">
    <text evidence="6">Quinone reductase that provides resistance to thiol-specific stress caused by electrophilic quinones.</text>
</comment>
<evidence type="ECO:0000313" key="8">
    <source>
        <dbReference type="Proteomes" id="UP000274841"/>
    </source>
</evidence>
<dbReference type="SUPFAM" id="SSF52218">
    <property type="entry name" value="Flavoproteins"/>
    <property type="match status" value="1"/>
</dbReference>
<dbReference type="EC" id="1.7.1.17" evidence="6"/>
<comment type="similarity">
    <text evidence="6">Belongs to the azoreductase type 1 family.</text>
</comment>
<dbReference type="InterPro" id="IPR029039">
    <property type="entry name" value="Flavoprotein-like_sf"/>
</dbReference>
<feature type="binding site" evidence="6">
    <location>
        <begin position="15"/>
        <end position="17"/>
    </location>
    <ligand>
        <name>FMN</name>
        <dbReference type="ChEBI" id="CHEBI:58210"/>
    </ligand>
</feature>
<dbReference type="Pfam" id="PF02525">
    <property type="entry name" value="Flavodoxin_2"/>
    <property type="match status" value="1"/>
</dbReference>
<accession>A0A147E032</accession>
<evidence type="ECO:0000256" key="3">
    <source>
        <dbReference type="ARBA" id="ARBA00023002"/>
    </source>
</evidence>
<dbReference type="InterPro" id="IPR023048">
    <property type="entry name" value="NADH:quinone_OxRdtase_FMN_depd"/>
</dbReference>
<evidence type="ECO:0000313" key="7">
    <source>
        <dbReference type="EMBL" id="AZS39102.1"/>
    </source>
</evidence>
<dbReference type="HAMAP" id="MF_01216">
    <property type="entry name" value="Azoreductase_type1"/>
    <property type="match status" value="1"/>
</dbReference>
<comment type="catalytic activity">
    <reaction evidence="5">
        <text>N,N-dimethyl-1,4-phenylenediamine + anthranilate + 2 NAD(+) = 2-(4-dimethylaminophenyl)diazenylbenzoate + 2 NADH + 2 H(+)</text>
        <dbReference type="Rhea" id="RHEA:55872"/>
        <dbReference type="ChEBI" id="CHEBI:15378"/>
        <dbReference type="ChEBI" id="CHEBI:15783"/>
        <dbReference type="ChEBI" id="CHEBI:16567"/>
        <dbReference type="ChEBI" id="CHEBI:57540"/>
        <dbReference type="ChEBI" id="CHEBI:57945"/>
        <dbReference type="ChEBI" id="CHEBI:71579"/>
        <dbReference type="EC" id="1.7.1.17"/>
    </reaction>
    <physiologicalReaction direction="right-to-left" evidence="5">
        <dbReference type="Rhea" id="RHEA:55874"/>
    </physiologicalReaction>
</comment>
<comment type="subunit">
    <text evidence="6">Homodimer.</text>
</comment>
<dbReference type="GO" id="GO:0016655">
    <property type="term" value="F:oxidoreductase activity, acting on NAD(P)H, quinone or similar compound as acceptor"/>
    <property type="evidence" value="ECO:0007669"/>
    <property type="project" value="InterPro"/>
</dbReference>
<comment type="cofactor">
    <cofactor evidence="6">
        <name>FMN</name>
        <dbReference type="ChEBI" id="CHEBI:58210"/>
    </cofactor>
    <text evidence="6">Binds 1 FMN per subunit.</text>
</comment>
<dbReference type="InterPro" id="IPR003680">
    <property type="entry name" value="Flavodoxin_fold"/>
</dbReference>
<dbReference type="AlphaFoldDB" id="A0A147E032"/>
<dbReference type="KEGG" id="moy:CVS54_00402"/>
<comment type="caution">
    <text evidence="6">Lacks conserved residue(s) required for the propagation of feature annotation.</text>
</comment>
<evidence type="ECO:0000256" key="2">
    <source>
        <dbReference type="ARBA" id="ARBA00022643"/>
    </source>
</evidence>
<dbReference type="PANTHER" id="PTHR43741">
    <property type="entry name" value="FMN-DEPENDENT NADH-AZOREDUCTASE 1"/>
    <property type="match status" value="1"/>
</dbReference>
<comment type="function">
    <text evidence="6">Also exhibits azoreductase activity. Catalyzes the reductive cleavage of the azo bond in aromatic azo compounds to the corresponding amines.</text>
</comment>
<dbReference type="GO" id="GO:0016652">
    <property type="term" value="F:oxidoreductase activity, acting on NAD(P)H as acceptor"/>
    <property type="evidence" value="ECO:0007669"/>
    <property type="project" value="UniProtKB-UniRule"/>
</dbReference>
<dbReference type="EMBL" id="CP031422">
    <property type="protein sequence ID" value="AZS39102.1"/>
    <property type="molecule type" value="Genomic_DNA"/>
</dbReference>
<organism evidence="7 8">
    <name type="scientific">Microbacterium oxydans</name>
    <dbReference type="NCBI Taxonomy" id="82380"/>
    <lineage>
        <taxon>Bacteria</taxon>
        <taxon>Bacillati</taxon>
        <taxon>Actinomycetota</taxon>
        <taxon>Actinomycetes</taxon>
        <taxon>Micrococcales</taxon>
        <taxon>Microbacteriaceae</taxon>
        <taxon>Microbacterium</taxon>
    </lineage>
</organism>
<feature type="binding site" evidence="6">
    <location>
        <position position="9"/>
    </location>
    <ligand>
        <name>FMN</name>
        <dbReference type="ChEBI" id="CHEBI:58210"/>
    </ligand>
</feature>
<dbReference type="PANTHER" id="PTHR43741:SF4">
    <property type="entry name" value="FMN-DEPENDENT NADH:QUINONE OXIDOREDUCTASE"/>
    <property type="match status" value="1"/>
</dbReference>
<dbReference type="GO" id="GO:0009055">
    <property type="term" value="F:electron transfer activity"/>
    <property type="evidence" value="ECO:0007669"/>
    <property type="project" value="UniProtKB-UniRule"/>
</dbReference>
<keyword evidence="2 6" id="KW-0288">FMN</keyword>
<dbReference type="Proteomes" id="UP000274841">
    <property type="component" value="Chromosome"/>
</dbReference>
<dbReference type="GeneID" id="69644363"/>
<dbReference type="RefSeq" id="WP_046746906.1">
    <property type="nucleotide sequence ID" value="NZ_BAAAKO010000003.1"/>
</dbReference>
<dbReference type="GO" id="GO:0010181">
    <property type="term" value="F:FMN binding"/>
    <property type="evidence" value="ECO:0007669"/>
    <property type="project" value="UniProtKB-UniRule"/>
</dbReference>
<sequence>MSLFRLDASILPASSASRALADIVEAEWTASHPDSTVFRRDLASDPVPATAWADAVTGGFVDEAQRTPAQNEARALATQFADELIGADALLFAVPLYNYGVSQHFKTWFDLAYTDARIDPTGTALNGKPATLVTVLGGNYAPGSPKEGWDHSTGWLRRVLEDVWGLDLRVVQRPFTLVGVNPALDAFADTARELKENAEADARTYGRELAATRDPRVA</sequence>
<evidence type="ECO:0000256" key="1">
    <source>
        <dbReference type="ARBA" id="ARBA00022630"/>
    </source>
</evidence>
<dbReference type="STRING" id="82380.RS83_00535"/>
<name>A0A147E032_9MICO</name>
<comment type="catalytic activity">
    <reaction evidence="6">
        <text>2 a quinone + NADH + H(+) = 2 a 1,4-benzosemiquinone + NAD(+)</text>
        <dbReference type="Rhea" id="RHEA:65952"/>
        <dbReference type="ChEBI" id="CHEBI:15378"/>
        <dbReference type="ChEBI" id="CHEBI:57540"/>
        <dbReference type="ChEBI" id="CHEBI:57945"/>
        <dbReference type="ChEBI" id="CHEBI:132124"/>
        <dbReference type="ChEBI" id="CHEBI:134225"/>
    </reaction>
</comment>
<keyword evidence="3 6" id="KW-0560">Oxidoreductase</keyword>
<protein>
    <recommendedName>
        <fullName evidence="6">FMN dependent NADH:quinone oxidoreductase</fullName>
        <ecNumber evidence="6">1.6.5.-</ecNumber>
    </recommendedName>
    <alternativeName>
        <fullName evidence="6">Azo-dye reductase</fullName>
    </alternativeName>
    <alternativeName>
        <fullName evidence="6">FMN-dependent NADH-azo compound oxidoreductase</fullName>
    </alternativeName>
    <alternativeName>
        <fullName evidence="6">FMN-dependent NADH-azoreductase</fullName>
        <ecNumber evidence="6">1.7.1.17</ecNumber>
    </alternativeName>
</protein>
<reference evidence="7 8" key="1">
    <citation type="submission" date="2018-08" db="EMBL/GenBank/DDBJ databases">
        <title>Microbacterium oxydans strain HG3.</title>
        <authorList>
            <person name="ORTET P."/>
        </authorList>
    </citation>
    <scope>NUCLEOTIDE SEQUENCE [LARGE SCALE GENOMIC DNA]</scope>
    <source>
        <strain evidence="7 8">HG3</strain>
    </source>
</reference>
<dbReference type="Gene3D" id="3.40.50.360">
    <property type="match status" value="1"/>
</dbReference>
<evidence type="ECO:0000256" key="6">
    <source>
        <dbReference type="HAMAP-Rule" id="MF_01216"/>
    </source>
</evidence>
<dbReference type="EC" id="1.6.5.-" evidence="6"/>
<evidence type="ECO:0000256" key="5">
    <source>
        <dbReference type="ARBA" id="ARBA00048542"/>
    </source>
</evidence>
<keyword evidence="4 6" id="KW-0520">NAD</keyword>
<gene>
    <name evidence="7" type="primary">azoR1</name>
    <name evidence="6" type="synonym">azoR</name>
    <name evidence="7" type="ORF">CVS54_00402</name>
</gene>
<proteinExistence type="inferred from homology"/>
<evidence type="ECO:0000256" key="4">
    <source>
        <dbReference type="ARBA" id="ARBA00023027"/>
    </source>
</evidence>